<dbReference type="PANTHER" id="PTHR48069:SF3">
    <property type="entry name" value="DIHYDROFOLATE REDUCTASE"/>
    <property type="match status" value="1"/>
</dbReference>
<keyword evidence="5 8" id="KW-0521">NADP</keyword>
<sequence length="160" mass="17731">MITLIVARARNGAIGKDNDIPWHAPEDLKAFQRETLGGAIIMGRNTWDSLPVKPLKNRMNIVVSSRPDAAETVAPSIESAVQLAHDAGYGRIYGIGGAGIYSGMLAMADRLMITEVDLEIPEADAYFPEFETAEWRVAYEQELRQTAPVCVLREYLRRPT</sequence>
<dbReference type="GO" id="GO:0006730">
    <property type="term" value="P:one-carbon metabolic process"/>
    <property type="evidence" value="ECO:0007669"/>
    <property type="project" value="UniProtKB-KW"/>
</dbReference>
<comment type="similarity">
    <text evidence="2 8 9">Belongs to the dihydrofolate reductase family.</text>
</comment>
<dbReference type="SUPFAM" id="SSF53597">
    <property type="entry name" value="Dihydrofolate reductase-like"/>
    <property type="match status" value="1"/>
</dbReference>
<dbReference type="PATRIC" id="fig|1768241.3.peg.672"/>
<evidence type="ECO:0000256" key="6">
    <source>
        <dbReference type="ARBA" id="ARBA00023002"/>
    </source>
</evidence>
<dbReference type="Pfam" id="PF00186">
    <property type="entry name" value="DHFR_1"/>
    <property type="match status" value="1"/>
</dbReference>
<comment type="caution">
    <text evidence="11">The sequence shown here is derived from an EMBL/GenBank/DDBJ whole genome shotgun (WGS) entry which is preliminary data.</text>
</comment>
<dbReference type="GO" id="GO:0050661">
    <property type="term" value="F:NADP binding"/>
    <property type="evidence" value="ECO:0007669"/>
    <property type="project" value="InterPro"/>
</dbReference>
<keyword evidence="6 8" id="KW-0560">Oxidoreductase</keyword>
<evidence type="ECO:0000313" key="11">
    <source>
        <dbReference type="EMBL" id="KUP94467.1"/>
    </source>
</evidence>
<evidence type="ECO:0000256" key="2">
    <source>
        <dbReference type="ARBA" id="ARBA00009539"/>
    </source>
</evidence>
<evidence type="ECO:0000256" key="5">
    <source>
        <dbReference type="ARBA" id="ARBA00022857"/>
    </source>
</evidence>
<keyword evidence="12" id="KW-1185">Reference proteome</keyword>
<dbReference type="OrthoDB" id="9804315at2"/>
<evidence type="ECO:0000256" key="3">
    <source>
        <dbReference type="ARBA" id="ARBA00012856"/>
    </source>
</evidence>
<dbReference type="PROSITE" id="PS51330">
    <property type="entry name" value="DHFR_2"/>
    <property type="match status" value="1"/>
</dbReference>
<dbReference type="GO" id="GO:0046452">
    <property type="term" value="P:dihydrofolate metabolic process"/>
    <property type="evidence" value="ECO:0007669"/>
    <property type="project" value="TreeGrafter"/>
</dbReference>
<dbReference type="EC" id="1.5.1.3" evidence="3 8"/>
<evidence type="ECO:0000313" key="12">
    <source>
        <dbReference type="Proteomes" id="UP000068382"/>
    </source>
</evidence>
<accession>A0A132C2Y8</accession>
<dbReference type="CDD" id="cd00209">
    <property type="entry name" value="DHFR"/>
    <property type="match status" value="1"/>
</dbReference>
<comment type="pathway">
    <text evidence="1 8">Cofactor biosynthesis; tetrahydrofolate biosynthesis; 5,6,7,8-tetrahydrofolate from 7,8-dihydrofolate: step 1/1.</text>
</comment>
<dbReference type="PANTHER" id="PTHR48069">
    <property type="entry name" value="DIHYDROFOLATE REDUCTASE"/>
    <property type="match status" value="1"/>
</dbReference>
<dbReference type="PIRSF" id="PIRSF000194">
    <property type="entry name" value="DHFR"/>
    <property type="match status" value="1"/>
</dbReference>
<organism evidence="11 12">
    <name type="scientific">Tritonibacter horizontis</name>
    <dbReference type="NCBI Taxonomy" id="1768241"/>
    <lineage>
        <taxon>Bacteria</taxon>
        <taxon>Pseudomonadati</taxon>
        <taxon>Pseudomonadota</taxon>
        <taxon>Alphaproteobacteria</taxon>
        <taxon>Rhodobacterales</taxon>
        <taxon>Paracoccaceae</taxon>
        <taxon>Tritonibacter</taxon>
    </lineage>
</organism>
<evidence type="ECO:0000256" key="9">
    <source>
        <dbReference type="RuleBase" id="RU004474"/>
    </source>
</evidence>
<dbReference type="InterPro" id="IPR024072">
    <property type="entry name" value="DHFR-like_dom_sf"/>
</dbReference>
<dbReference type="EMBL" id="LPUY01000014">
    <property type="protein sequence ID" value="KUP94467.1"/>
    <property type="molecule type" value="Genomic_DNA"/>
</dbReference>
<comment type="function">
    <text evidence="7 8">Key enzyme in folate metabolism. Catalyzes an essential reaction for de novo glycine and purine synthesis, and for DNA precursor synthesis.</text>
</comment>
<reference evidence="11 12" key="1">
    <citation type="submission" date="2015-12" db="EMBL/GenBank/DDBJ databases">
        <title>Genome sequence of the marine Rhodobacteraceae strain O3.65, Candidatus Tritonibacter horizontis.</title>
        <authorList>
            <person name="Poehlein A."/>
            <person name="Giebel H.A."/>
            <person name="Voget S."/>
            <person name="Brinkhoff T."/>
        </authorList>
    </citation>
    <scope>NUCLEOTIDE SEQUENCE [LARGE SCALE GENOMIC DNA]</scope>
    <source>
        <strain evidence="11 12">O3.65</strain>
    </source>
</reference>
<dbReference type="GO" id="GO:0046654">
    <property type="term" value="P:tetrahydrofolate biosynthetic process"/>
    <property type="evidence" value="ECO:0007669"/>
    <property type="project" value="UniProtKB-UniPathway"/>
</dbReference>
<comment type="catalytic activity">
    <reaction evidence="8">
        <text>(6S)-5,6,7,8-tetrahydrofolate + NADP(+) = 7,8-dihydrofolate + NADPH + H(+)</text>
        <dbReference type="Rhea" id="RHEA:15009"/>
        <dbReference type="ChEBI" id="CHEBI:15378"/>
        <dbReference type="ChEBI" id="CHEBI:57451"/>
        <dbReference type="ChEBI" id="CHEBI:57453"/>
        <dbReference type="ChEBI" id="CHEBI:57783"/>
        <dbReference type="ChEBI" id="CHEBI:58349"/>
        <dbReference type="EC" id="1.5.1.3"/>
    </reaction>
</comment>
<dbReference type="InterPro" id="IPR012259">
    <property type="entry name" value="DHFR"/>
</dbReference>
<dbReference type="RefSeq" id="WP_068240382.1">
    <property type="nucleotide sequence ID" value="NZ_LPUY01000014.1"/>
</dbReference>
<dbReference type="Proteomes" id="UP000068382">
    <property type="component" value="Unassembled WGS sequence"/>
</dbReference>
<proteinExistence type="inferred from homology"/>
<dbReference type="GO" id="GO:0046655">
    <property type="term" value="P:folic acid metabolic process"/>
    <property type="evidence" value="ECO:0007669"/>
    <property type="project" value="TreeGrafter"/>
</dbReference>
<dbReference type="InterPro" id="IPR001796">
    <property type="entry name" value="DHFR_dom"/>
</dbReference>
<dbReference type="UniPathway" id="UPA00077">
    <property type="reaction ID" value="UER00158"/>
</dbReference>
<evidence type="ECO:0000256" key="8">
    <source>
        <dbReference type="PIRNR" id="PIRNR000194"/>
    </source>
</evidence>
<dbReference type="Gene3D" id="3.40.430.10">
    <property type="entry name" value="Dihydrofolate Reductase, subunit A"/>
    <property type="match status" value="1"/>
</dbReference>
<dbReference type="InterPro" id="IPR017925">
    <property type="entry name" value="DHFR_CS"/>
</dbReference>
<protein>
    <recommendedName>
        <fullName evidence="3 8">Dihydrofolate reductase</fullName>
        <ecNumber evidence="3 8">1.5.1.3</ecNumber>
    </recommendedName>
</protein>
<dbReference type="GO" id="GO:0004146">
    <property type="term" value="F:dihydrofolate reductase activity"/>
    <property type="evidence" value="ECO:0007669"/>
    <property type="project" value="UniProtKB-EC"/>
</dbReference>
<dbReference type="PRINTS" id="PR00070">
    <property type="entry name" value="DHFR"/>
</dbReference>
<evidence type="ECO:0000259" key="10">
    <source>
        <dbReference type="PROSITE" id="PS51330"/>
    </source>
</evidence>
<gene>
    <name evidence="11" type="primary">folA</name>
    <name evidence="11" type="ORF">TRIHO_06530</name>
</gene>
<evidence type="ECO:0000256" key="4">
    <source>
        <dbReference type="ARBA" id="ARBA00022563"/>
    </source>
</evidence>
<feature type="domain" description="DHFR" evidence="10">
    <location>
        <begin position="1"/>
        <end position="160"/>
    </location>
</feature>
<evidence type="ECO:0000256" key="7">
    <source>
        <dbReference type="ARBA" id="ARBA00025067"/>
    </source>
</evidence>
<name>A0A132C2Y8_9RHOB</name>
<evidence type="ECO:0000256" key="1">
    <source>
        <dbReference type="ARBA" id="ARBA00004903"/>
    </source>
</evidence>
<dbReference type="AlphaFoldDB" id="A0A132C2Y8"/>
<keyword evidence="4 8" id="KW-0554">One-carbon metabolism</keyword>
<dbReference type="PROSITE" id="PS00075">
    <property type="entry name" value="DHFR_1"/>
    <property type="match status" value="1"/>
</dbReference>